<keyword evidence="2" id="KW-1185">Reference proteome</keyword>
<evidence type="ECO:0000313" key="2">
    <source>
        <dbReference type="Proteomes" id="UP000245506"/>
    </source>
</evidence>
<gene>
    <name evidence="1" type="ORF">DKT75_13975</name>
</gene>
<dbReference type="SUPFAM" id="SSF82693">
    <property type="entry name" value="Multidrug efflux transporter AcrB pore domain, PN1, PN2, PC1 and PC2 subdomains"/>
    <property type="match status" value="1"/>
</dbReference>
<dbReference type="Gene3D" id="3.30.70.1430">
    <property type="entry name" value="Multidrug efflux transporter AcrB pore domain"/>
    <property type="match status" value="1"/>
</dbReference>
<evidence type="ECO:0000313" key="1">
    <source>
        <dbReference type="EMBL" id="PWQ94856.1"/>
    </source>
</evidence>
<protein>
    <submittedName>
        <fullName evidence="1">Uncharacterized protein</fullName>
    </submittedName>
</protein>
<dbReference type="RefSeq" id="WP_109824059.1">
    <property type="nucleotide sequence ID" value="NZ_QGKL01000038.1"/>
</dbReference>
<dbReference type="Proteomes" id="UP000245506">
    <property type="component" value="Unassembled WGS sequence"/>
</dbReference>
<dbReference type="OrthoDB" id="5624500at2"/>
<dbReference type="AlphaFoldDB" id="A0A317C8A7"/>
<dbReference type="EMBL" id="QGKL01000038">
    <property type="protein sequence ID" value="PWQ94856.1"/>
    <property type="molecule type" value="Genomic_DNA"/>
</dbReference>
<name>A0A317C8A7_9GAMM</name>
<reference evidence="1 2" key="1">
    <citation type="submission" date="2018-05" db="EMBL/GenBank/DDBJ databases">
        <title>Leucothrix arctica sp. nov., isolated from Arctic seawater.</title>
        <authorList>
            <person name="Choi A."/>
            <person name="Baek K."/>
        </authorList>
    </citation>
    <scope>NUCLEOTIDE SEQUENCE [LARGE SCALE GENOMIC DNA]</scope>
    <source>
        <strain evidence="1 2">IMCC9719</strain>
    </source>
</reference>
<organism evidence="1 2">
    <name type="scientific">Leucothrix arctica</name>
    <dbReference type="NCBI Taxonomy" id="1481894"/>
    <lineage>
        <taxon>Bacteria</taxon>
        <taxon>Pseudomonadati</taxon>
        <taxon>Pseudomonadota</taxon>
        <taxon>Gammaproteobacteria</taxon>
        <taxon>Thiotrichales</taxon>
        <taxon>Thiotrichaceae</taxon>
        <taxon>Leucothrix</taxon>
    </lineage>
</organism>
<accession>A0A317C8A7</accession>
<proteinExistence type="predicted"/>
<sequence length="227" mass="25095">MSMAHAQELEHSVVIEVVTNHMTADKVEESIANPIEMLMSNLTDVLLISAKYQDNEAEITVKFNESAAAKAGLVDQVRKVLDDNMNKLPENIVTLSVSLANLLPENSNDKVREALVRSHSGSYLGHIQSSNELLPIITTFFESNDLVATSAGSYLMNEAKQVIRGSLFNCKRKLAQVLDCYWQDKYGSGKVAFAFSDDFKNFTAKWSVGDQPENFKWSGVEVSVAGE</sequence>
<comment type="caution">
    <text evidence="1">The sequence shown here is derived from an EMBL/GenBank/DDBJ whole genome shotgun (WGS) entry which is preliminary data.</text>
</comment>